<dbReference type="EMBL" id="CP045798">
    <property type="protein sequence ID" value="QNB47300.1"/>
    <property type="molecule type" value="Genomic_DNA"/>
</dbReference>
<dbReference type="KEGG" id="tfr:BR63_13980"/>
<name>A0A7G6E5E6_THEFR</name>
<evidence type="ECO:0000313" key="1">
    <source>
        <dbReference type="EMBL" id="QNB47300.1"/>
    </source>
</evidence>
<dbReference type="RefSeq" id="WP_034423186.1">
    <property type="nucleotide sequence ID" value="NZ_CP045798.1"/>
</dbReference>
<dbReference type="AlphaFoldDB" id="A0A7G6E5E6"/>
<accession>A0A7G6E5E6</accession>
<gene>
    <name evidence="1" type="ORF">BR63_13980</name>
</gene>
<protein>
    <submittedName>
        <fullName evidence="1">Uncharacterized protein</fullName>
    </submittedName>
</protein>
<dbReference type="Proteomes" id="UP000515847">
    <property type="component" value="Chromosome"/>
</dbReference>
<evidence type="ECO:0000313" key="2">
    <source>
        <dbReference type="Proteomes" id="UP000515847"/>
    </source>
</evidence>
<reference evidence="1 2" key="1">
    <citation type="journal article" date="2019" name="Front. Microbiol.">
        <title>Thermoanaerosceptrum fracticalcis gen. nov. sp. nov., a Novel Fumarate-Fermenting Microorganism From a Deep Fractured Carbonate Aquifer of the US Great Basin.</title>
        <authorList>
            <person name="Hamilton-Brehm S.D."/>
            <person name="Stewart L.E."/>
            <person name="Zavarin M."/>
            <person name="Caldwell M."/>
            <person name="Lawson P.A."/>
            <person name="Onstott T.C."/>
            <person name="Grzymski J."/>
            <person name="Neveux I."/>
            <person name="Lollar B.S."/>
            <person name="Russell C.E."/>
            <person name="Moser D.P."/>
        </authorList>
    </citation>
    <scope>NUCLEOTIDE SEQUENCE [LARGE SCALE GENOMIC DNA]</scope>
    <source>
        <strain evidence="1 2">DRI-13</strain>
    </source>
</reference>
<sequence length="295" mass="33261">MRLMKGAIIILLVFVTLSIAYLGIAVAASSWYPELNMETQFKFSNIQKRINDLQAKFKANPLEPVNITLTDNECEGIFKNLIKNDTKFQYMIKGVGLKITNGLLDVKTNIELYTYKIGLSAVLKPYYQEGTQNFVLRLDQFKIGPMPLPPRLVLYFVNKINPGQILVIHKDTMTLNLKGLPFDLAYLKLDNHTLQAAFALSTAKVTKMVTKETVLLQEVTQSLKTVEKNLNSPQAKDFISSLKNKASLAPADVEKAKQIYDQLSSKDKELLKQNLEGLLNKPEVQEALAKYGYKL</sequence>
<keyword evidence="2" id="KW-1185">Reference proteome</keyword>
<proteinExistence type="predicted"/>
<organism evidence="1 2">
    <name type="scientific">Thermanaerosceptrum fracticalcis</name>
    <dbReference type="NCBI Taxonomy" id="1712410"/>
    <lineage>
        <taxon>Bacteria</taxon>
        <taxon>Bacillati</taxon>
        <taxon>Bacillota</taxon>
        <taxon>Clostridia</taxon>
        <taxon>Eubacteriales</taxon>
        <taxon>Peptococcaceae</taxon>
        <taxon>Thermanaerosceptrum</taxon>
    </lineage>
</organism>